<sequence length="79" mass="8455">MSASTTRDRLKEALNEVDFPASKDDLLAAADERGDGNTIRALRAIPPVEYANLAEVFASVAFDDDKSPRPHGPSGGLTR</sequence>
<proteinExistence type="predicted"/>
<dbReference type="RefSeq" id="WP_175482873.1">
    <property type="nucleotide sequence ID" value="NZ_FMZZ01000007.1"/>
</dbReference>
<dbReference type="InterPro" id="IPR021527">
    <property type="entry name" value="DUF2795"/>
</dbReference>
<accession>A0A1G6S4H1</accession>
<organism evidence="1 2">
    <name type="scientific">Actinokineospora iranica</name>
    <dbReference type="NCBI Taxonomy" id="1271860"/>
    <lineage>
        <taxon>Bacteria</taxon>
        <taxon>Bacillati</taxon>
        <taxon>Actinomycetota</taxon>
        <taxon>Actinomycetes</taxon>
        <taxon>Pseudonocardiales</taxon>
        <taxon>Pseudonocardiaceae</taxon>
        <taxon>Actinokineospora</taxon>
    </lineage>
</organism>
<evidence type="ECO:0000313" key="1">
    <source>
        <dbReference type="EMBL" id="SDD11749.1"/>
    </source>
</evidence>
<dbReference type="Pfam" id="PF11387">
    <property type="entry name" value="DUF2795"/>
    <property type="match status" value="1"/>
</dbReference>
<protein>
    <recommendedName>
        <fullName evidence="3">DUF2795 domain-containing protein</fullName>
    </recommendedName>
</protein>
<reference evidence="2" key="1">
    <citation type="submission" date="2016-10" db="EMBL/GenBank/DDBJ databases">
        <authorList>
            <person name="Varghese N."/>
            <person name="Submissions S."/>
        </authorList>
    </citation>
    <scope>NUCLEOTIDE SEQUENCE [LARGE SCALE GENOMIC DNA]</scope>
    <source>
        <strain evidence="2">IBRC-M 10403</strain>
    </source>
</reference>
<evidence type="ECO:0000313" key="2">
    <source>
        <dbReference type="Proteomes" id="UP000199501"/>
    </source>
</evidence>
<dbReference type="AlphaFoldDB" id="A0A1G6S4H1"/>
<name>A0A1G6S4H1_9PSEU</name>
<gene>
    <name evidence="1" type="ORF">SAMN05216174_107220</name>
</gene>
<dbReference type="Proteomes" id="UP000199501">
    <property type="component" value="Unassembled WGS sequence"/>
</dbReference>
<dbReference type="EMBL" id="FMZZ01000007">
    <property type="protein sequence ID" value="SDD11749.1"/>
    <property type="molecule type" value="Genomic_DNA"/>
</dbReference>
<evidence type="ECO:0008006" key="3">
    <source>
        <dbReference type="Google" id="ProtNLM"/>
    </source>
</evidence>
<keyword evidence="2" id="KW-1185">Reference proteome</keyword>